<keyword evidence="3" id="KW-1185">Reference proteome</keyword>
<name>A0A0U3AEJ1_9ALTE</name>
<evidence type="ECO:0000313" key="2">
    <source>
        <dbReference type="EMBL" id="ALS99470.1"/>
    </source>
</evidence>
<proteinExistence type="predicted"/>
<dbReference type="RefSeq" id="WP_062481876.1">
    <property type="nucleotide sequence ID" value="NZ_CP013650.1"/>
</dbReference>
<protein>
    <submittedName>
        <fullName evidence="2">Uncharacterized protein</fullName>
    </submittedName>
</protein>
<gene>
    <name evidence="2" type="ORF">AT746_15190</name>
</gene>
<dbReference type="STRING" id="1526571.AT746_15190"/>
<organism evidence="2 3">
    <name type="scientific">Lacimicrobium alkaliphilum</name>
    <dbReference type="NCBI Taxonomy" id="1526571"/>
    <lineage>
        <taxon>Bacteria</taxon>
        <taxon>Pseudomonadati</taxon>
        <taxon>Pseudomonadota</taxon>
        <taxon>Gammaproteobacteria</taxon>
        <taxon>Alteromonadales</taxon>
        <taxon>Alteromonadaceae</taxon>
        <taxon>Lacimicrobium</taxon>
    </lineage>
</organism>
<dbReference type="AlphaFoldDB" id="A0A0U3AEJ1"/>
<dbReference type="Proteomes" id="UP000068447">
    <property type="component" value="Chromosome"/>
</dbReference>
<reference evidence="2 3" key="1">
    <citation type="submission" date="2015-12" db="EMBL/GenBank/DDBJ databases">
        <title>Complete genome of Lacimicrobium alkaliphilum KCTC 32984.</title>
        <authorList>
            <person name="Kim S.-G."/>
            <person name="Lee Y.-J."/>
        </authorList>
    </citation>
    <scope>NUCLEOTIDE SEQUENCE [LARGE SCALE GENOMIC DNA]</scope>
    <source>
        <strain evidence="2 3">YelD216</strain>
    </source>
</reference>
<keyword evidence="1" id="KW-0472">Membrane</keyword>
<dbReference type="EMBL" id="CP013650">
    <property type="protein sequence ID" value="ALS99470.1"/>
    <property type="molecule type" value="Genomic_DNA"/>
</dbReference>
<evidence type="ECO:0000313" key="3">
    <source>
        <dbReference type="Proteomes" id="UP000068447"/>
    </source>
</evidence>
<sequence>MVCLHEDYLVTAAYQGEIFNVPVKGGSRTYELTQTRRVNQSANDLMQLFGLVFFLTGLFAYLTEWLLNRRR</sequence>
<accession>A0A0U3AEJ1</accession>
<keyword evidence="1" id="KW-0812">Transmembrane</keyword>
<evidence type="ECO:0000256" key="1">
    <source>
        <dbReference type="SAM" id="Phobius"/>
    </source>
</evidence>
<dbReference type="KEGG" id="lal:AT746_15190"/>
<keyword evidence="1" id="KW-1133">Transmembrane helix</keyword>
<feature type="transmembrane region" description="Helical" evidence="1">
    <location>
        <begin position="45"/>
        <end position="67"/>
    </location>
</feature>